<dbReference type="Proteomes" id="UP000507470">
    <property type="component" value="Unassembled WGS sequence"/>
</dbReference>
<dbReference type="PANTHER" id="PTHR22306:SF2">
    <property type="entry name" value="CHROMOSOME 7 OPEN READING FRAME 50"/>
    <property type="match status" value="1"/>
</dbReference>
<name>A0A6J8EWI7_MYTCO</name>
<sequence length="272" mass="31522">MLVIVPGCLTAGYNDIYIYKVILSCAKMGRKIKKRKQTEDEGDIKIKKEKTNIDGSRKDECSLEKGNCKKTTEDIIVNNCRNDSDENSSVKLKKKHLKEKVVVDKDINNDIPLLDAKDKVLNEETQTATTEPKVKVEKNRENDKNENTLDMLDITNKDVEDIMKEVSVKKKKEKNKKTELCITDNVKTETEKNKKSPKELAIAYLKLWKKNRDEWKFQKVRQVWLLSNMLDSEMIKEKHFKTLLLTKMIESDSDSGVKVDRARQIVQQLSTE</sequence>
<feature type="domain" description="WKF" evidence="1">
    <location>
        <begin position="203"/>
        <end position="244"/>
    </location>
</feature>
<gene>
    <name evidence="2" type="ORF">MCOR_55516</name>
</gene>
<dbReference type="PANTHER" id="PTHR22306">
    <property type="entry name" value="CHROMOSOME 7 OPEN READING FRAME 50"/>
    <property type="match status" value="1"/>
</dbReference>
<protein>
    <recommendedName>
        <fullName evidence="1">WKF domain-containing protein</fullName>
    </recommendedName>
</protein>
<reference evidence="2 3" key="1">
    <citation type="submission" date="2020-06" db="EMBL/GenBank/DDBJ databases">
        <authorList>
            <person name="Li R."/>
            <person name="Bekaert M."/>
        </authorList>
    </citation>
    <scope>NUCLEOTIDE SEQUENCE [LARGE SCALE GENOMIC DNA]</scope>
    <source>
        <strain evidence="3">wild</strain>
    </source>
</reference>
<proteinExistence type="predicted"/>
<evidence type="ECO:0000259" key="1">
    <source>
        <dbReference type="Pfam" id="PF10180"/>
    </source>
</evidence>
<dbReference type="OrthoDB" id="10261563at2759"/>
<evidence type="ECO:0000313" key="2">
    <source>
        <dbReference type="EMBL" id="CAC5423521.1"/>
    </source>
</evidence>
<keyword evidence="3" id="KW-1185">Reference proteome</keyword>
<dbReference type="AlphaFoldDB" id="A0A6J8EWI7"/>
<dbReference type="Pfam" id="PF10180">
    <property type="entry name" value="WKF"/>
    <property type="match status" value="1"/>
</dbReference>
<dbReference type="InterPro" id="IPR019327">
    <property type="entry name" value="WKF"/>
</dbReference>
<evidence type="ECO:0000313" key="3">
    <source>
        <dbReference type="Proteomes" id="UP000507470"/>
    </source>
</evidence>
<organism evidence="2 3">
    <name type="scientific">Mytilus coruscus</name>
    <name type="common">Sea mussel</name>
    <dbReference type="NCBI Taxonomy" id="42192"/>
    <lineage>
        <taxon>Eukaryota</taxon>
        <taxon>Metazoa</taxon>
        <taxon>Spiralia</taxon>
        <taxon>Lophotrochozoa</taxon>
        <taxon>Mollusca</taxon>
        <taxon>Bivalvia</taxon>
        <taxon>Autobranchia</taxon>
        <taxon>Pteriomorphia</taxon>
        <taxon>Mytilida</taxon>
        <taxon>Mytiloidea</taxon>
        <taxon>Mytilidae</taxon>
        <taxon>Mytilinae</taxon>
        <taxon>Mytilus</taxon>
    </lineage>
</organism>
<accession>A0A6J8EWI7</accession>
<dbReference type="EMBL" id="CACVKT020009797">
    <property type="protein sequence ID" value="CAC5423521.1"/>
    <property type="molecule type" value="Genomic_DNA"/>
</dbReference>